<keyword evidence="5" id="KW-0963">Cytoplasm</keyword>
<protein>
    <recommendedName>
        <fullName evidence="4">16S rRNA (cytosine(967)-C(5))-methyltransferase</fullName>
        <ecNumber evidence="4">2.1.1.176</ecNumber>
    </recommendedName>
    <alternativeName>
        <fullName evidence="11">16S rRNA m5C967 methyltransferase</fullName>
    </alternativeName>
    <alternativeName>
        <fullName evidence="12">rRNA (cytosine-C(5)-)-methyltransferase RsmB</fullName>
    </alternativeName>
</protein>
<dbReference type="NCBIfam" id="NF011494">
    <property type="entry name" value="PRK14902.1"/>
    <property type="match status" value="1"/>
</dbReference>
<dbReference type="GO" id="GO:0009383">
    <property type="term" value="F:rRNA (cytosine-C5-)-methyltransferase activity"/>
    <property type="evidence" value="ECO:0007669"/>
    <property type="project" value="TreeGrafter"/>
</dbReference>
<dbReference type="Gene3D" id="1.10.287.730">
    <property type="entry name" value="Helix hairpin bin"/>
    <property type="match status" value="1"/>
</dbReference>
<dbReference type="NCBIfam" id="TIGR00563">
    <property type="entry name" value="rsmB"/>
    <property type="match status" value="1"/>
</dbReference>
<dbReference type="InterPro" id="IPR023267">
    <property type="entry name" value="RCMT"/>
</dbReference>
<evidence type="ECO:0000256" key="6">
    <source>
        <dbReference type="ARBA" id="ARBA00022552"/>
    </source>
</evidence>
<evidence type="ECO:0000256" key="8">
    <source>
        <dbReference type="ARBA" id="ARBA00022679"/>
    </source>
</evidence>
<evidence type="ECO:0000256" key="2">
    <source>
        <dbReference type="ARBA" id="ARBA00004496"/>
    </source>
</evidence>
<comment type="catalytic activity">
    <reaction evidence="13">
        <text>cytidine(967) in 16S rRNA + S-adenosyl-L-methionine = 5-methylcytidine(967) in 16S rRNA + S-adenosyl-L-homocysteine + H(+)</text>
        <dbReference type="Rhea" id="RHEA:42748"/>
        <dbReference type="Rhea" id="RHEA-COMP:10219"/>
        <dbReference type="Rhea" id="RHEA-COMP:10220"/>
        <dbReference type="ChEBI" id="CHEBI:15378"/>
        <dbReference type="ChEBI" id="CHEBI:57856"/>
        <dbReference type="ChEBI" id="CHEBI:59789"/>
        <dbReference type="ChEBI" id="CHEBI:74483"/>
        <dbReference type="ChEBI" id="CHEBI:82748"/>
        <dbReference type="EC" id="2.1.1.176"/>
    </reaction>
</comment>
<dbReference type="InterPro" id="IPR006027">
    <property type="entry name" value="NusB_RsmB_TIM44"/>
</dbReference>
<dbReference type="SUPFAM" id="SSF53335">
    <property type="entry name" value="S-adenosyl-L-methionine-dependent methyltransferases"/>
    <property type="match status" value="1"/>
</dbReference>
<dbReference type="PANTHER" id="PTHR22807">
    <property type="entry name" value="NOP2 YEAST -RELATED NOL1/NOP2/FMU SUN DOMAIN-CONTAINING"/>
    <property type="match status" value="1"/>
</dbReference>
<proteinExistence type="inferred from homology"/>
<dbReference type="OrthoDB" id="9810297at2"/>
<evidence type="ECO:0000256" key="9">
    <source>
        <dbReference type="ARBA" id="ARBA00022691"/>
    </source>
</evidence>
<gene>
    <name evidence="16" type="primary">rsmB</name>
    <name evidence="16" type="ORF">NCTC10801_00418</name>
</gene>
<evidence type="ECO:0000256" key="11">
    <source>
        <dbReference type="ARBA" id="ARBA00030399"/>
    </source>
</evidence>
<dbReference type="Gene3D" id="3.40.50.150">
    <property type="entry name" value="Vaccinia Virus protein VP39"/>
    <property type="match status" value="1"/>
</dbReference>
<dbReference type="InterPro" id="IPR049560">
    <property type="entry name" value="MeTrfase_RsmB-F_NOP2_cat"/>
</dbReference>
<dbReference type="InterPro" id="IPR035926">
    <property type="entry name" value="NusB-like_sf"/>
</dbReference>
<dbReference type="FunFam" id="1.10.940.10:FF:000002">
    <property type="entry name" value="Ribosomal RNA small subunit methyltransferase B"/>
    <property type="match status" value="1"/>
</dbReference>
<dbReference type="Pfam" id="PF22458">
    <property type="entry name" value="RsmF-B_ferredox"/>
    <property type="match status" value="1"/>
</dbReference>
<feature type="binding site" evidence="14">
    <location>
        <position position="357"/>
    </location>
    <ligand>
        <name>S-adenosyl-L-methionine</name>
        <dbReference type="ChEBI" id="CHEBI:59789"/>
    </ligand>
</feature>
<dbReference type="InterPro" id="IPR001678">
    <property type="entry name" value="MeTrfase_RsmB-F_NOP2_dom"/>
</dbReference>
<accession>A0A380TNE2</accession>
<dbReference type="GO" id="GO:0006355">
    <property type="term" value="P:regulation of DNA-templated transcription"/>
    <property type="evidence" value="ECO:0007669"/>
    <property type="project" value="InterPro"/>
</dbReference>
<dbReference type="PROSITE" id="PS51686">
    <property type="entry name" value="SAM_MT_RSMB_NOP"/>
    <property type="match status" value="1"/>
</dbReference>
<dbReference type="FunFam" id="3.40.50.150:FF:000022">
    <property type="entry name" value="Ribosomal RNA small subunit methyltransferase B"/>
    <property type="match status" value="1"/>
</dbReference>
<keyword evidence="9 14" id="KW-0949">S-adenosyl-L-methionine</keyword>
<evidence type="ECO:0000256" key="14">
    <source>
        <dbReference type="PROSITE-ProRule" id="PRU01023"/>
    </source>
</evidence>
<keyword evidence="8 14" id="KW-0808">Transferase</keyword>
<dbReference type="NCBIfam" id="NF008149">
    <property type="entry name" value="PRK10901.1"/>
    <property type="match status" value="1"/>
</dbReference>
<dbReference type="Gene3D" id="1.10.940.10">
    <property type="entry name" value="NusB-like"/>
    <property type="match status" value="1"/>
</dbReference>
<comment type="subcellular location">
    <subcellularLocation>
        <location evidence="2">Cytoplasm</location>
    </subcellularLocation>
</comment>
<dbReference type="InterPro" id="IPR004573">
    <property type="entry name" value="rRNA_ssu_MeTfrase_B"/>
</dbReference>
<evidence type="ECO:0000256" key="10">
    <source>
        <dbReference type="ARBA" id="ARBA00022884"/>
    </source>
</evidence>
<dbReference type="Proteomes" id="UP000254649">
    <property type="component" value="Unassembled WGS sequence"/>
</dbReference>
<evidence type="ECO:0000259" key="15">
    <source>
        <dbReference type="PROSITE" id="PS51686"/>
    </source>
</evidence>
<dbReference type="GO" id="GO:0005829">
    <property type="term" value="C:cytosol"/>
    <property type="evidence" value="ECO:0007669"/>
    <property type="project" value="TreeGrafter"/>
</dbReference>
<reference evidence="16 17" key="1">
    <citation type="submission" date="2018-06" db="EMBL/GenBank/DDBJ databases">
        <authorList>
            <consortium name="Pathogen Informatics"/>
            <person name="Doyle S."/>
        </authorList>
    </citation>
    <scope>NUCLEOTIDE SEQUENCE [LARGE SCALE GENOMIC DNA]</scope>
    <source>
        <strain evidence="16 17">NCTC10801</strain>
    </source>
</reference>
<comment type="similarity">
    <text evidence="3 14">Belongs to the class I-like SAM-binding methyltransferase superfamily. RsmB/NOP family.</text>
</comment>
<keyword evidence="10 14" id="KW-0694">RNA-binding</keyword>
<dbReference type="EC" id="2.1.1.176" evidence="4"/>
<comment type="function">
    <text evidence="1">Specifically methylates the cytosine at position 967 (m5C967) of 16S rRNA.</text>
</comment>
<dbReference type="PROSITE" id="PS01153">
    <property type="entry name" value="NOL1_NOP2_SUN"/>
    <property type="match status" value="1"/>
</dbReference>
<feature type="binding site" evidence="14">
    <location>
        <begin position="278"/>
        <end position="284"/>
    </location>
    <ligand>
        <name>S-adenosyl-L-methionine</name>
        <dbReference type="ChEBI" id="CHEBI:59789"/>
    </ligand>
</feature>
<evidence type="ECO:0000313" key="17">
    <source>
        <dbReference type="Proteomes" id="UP000254649"/>
    </source>
</evidence>
<evidence type="ECO:0000256" key="12">
    <source>
        <dbReference type="ARBA" id="ARBA00031088"/>
    </source>
</evidence>
<feature type="active site" description="Nucleophile" evidence="14">
    <location>
        <position position="410"/>
    </location>
</feature>
<evidence type="ECO:0000256" key="5">
    <source>
        <dbReference type="ARBA" id="ARBA00022490"/>
    </source>
</evidence>
<dbReference type="GO" id="GO:0070475">
    <property type="term" value="P:rRNA base methylation"/>
    <property type="evidence" value="ECO:0007669"/>
    <property type="project" value="TreeGrafter"/>
</dbReference>
<evidence type="ECO:0000256" key="7">
    <source>
        <dbReference type="ARBA" id="ARBA00022603"/>
    </source>
</evidence>
<evidence type="ECO:0000256" key="1">
    <source>
        <dbReference type="ARBA" id="ARBA00002724"/>
    </source>
</evidence>
<dbReference type="EMBL" id="UFRQ01000003">
    <property type="protein sequence ID" value="SUT88313.1"/>
    <property type="molecule type" value="Genomic_DNA"/>
</dbReference>
<dbReference type="PRINTS" id="PR02008">
    <property type="entry name" value="RCMTFAMILY"/>
</dbReference>
<evidence type="ECO:0000256" key="3">
    <source>
        <dbReference type="ARBA" id="ARBA00007494"/>
    </source>
</evidence>
<organism evidence="16 17">
    <name type="scientific">[Actinobacillus] rossii</name>
    <dbReference type="NCBI Taxonomy" id="123820"/>
    <lineage>
        <taxon>Bacteria</taxon>
        <taxon>Pseudomonadati</taxon>
        <taxon>Pseudomonadota</taxon>
        <taxon>Gammaproteobacteria</taxon>
        <taxon>Pasteurellales</taxon>
        <taxon>Pasteurellaceae</taxon>
    </lineage>
</organism>
<dbReference type="PANTHER" id="PTHR22807:SF61">
    <property type="entry name" value="NOL1_NOP2_SUN FAMILY PROTEIN _ ANTITERMINATION NUSB DOMAIN-CONTAINING PROTEIN"/>
    <property type="match status" value="1"/>
</dbReference>
<dbReference type="CDD" id="cd02440">
    <property type="entry name" value="AdoMet_MTases"/>
    <property type="match status" value="1"/>
</dbReference>
<evidence type="ECO:0000313" key="16">
    <source>
        <dbReference type="EMBL" id="SUT88313.1"/>
    </source>
</evidence>
<keyword evidence="7 14" id="KW-0489">Methyltransferase</keyword>
<name>A0A380TNE2_9PAST</name>
<dbReference type="InterPro" id="IPR054728">
    <property type="entry name" value="RsmB-like_ferredoxin"/>
</dbReference>
<keyword evidence="17" id="KW-1185">Reference proteome</keyword>
<sequence length="468" mass="52913">MKSNQKSIKRVKTSPKNTALSAKNQLVRTAQNVRAVAAQIILQVLDQGKSLSALIPEMQQQVKPQDLPLLQEICFGVCRVLVRLEWIIRLLVDKPLKGKTRIVHCLLLVGLYQLLYMRVPEHAALNETVNAIKNLKSENFRALTNGVLRRFLREQENVLAIVDKHWQTNHPDWFVNKLKKAYPNWREIIDANNQKPPMWIRVNQQHCTTENYRQLLLAESEINAFSTENPYALRLESPSAVQNLPHFVEGWVTVQDVHAQWSGLLLEPQNGELILDACAAPGGKTTHILEQAPAAKVVALDVEESRLKRVHENLARLKQKAVVICGDATQPESWLPQVAEQIIGRKSAVQFDRILLDAPCSATGVIRRHPDIKWLRQESDIEQLVALQHQILTALWATLKPNGVLLYATCSVLPEENSQQIARFLAETPNAKLEPLPFTQDKSAVGFQFIPTENGGDGFYYAKLRKLT</sequence>
<evidence type="ECO:0000256" key="13">
    <source>
        <dbReference type="ARBA" id="ARBA00047283"/>
    </source>
</evidence>
<feature type="binding site" evidence="14">
    <location>
        <position position="301"/>
    </location>
    <ligand>
        <name>S-adenosyl-L-methionine</name>
        <dbReference type="ChEBI" id="CHEBI:59789"/>
    </ligand>
</feature>
<dbReference type="Pfam" id="PF01189">
    <property type="entry name" value="Methyltr_RsmB-F"/>
    <property type="match status" value="1"/>
</dbReference>
<dbReference type="AlphaFoldDB" id="A0A380TNE2"/>
<dbReference type="GO" id="GO:0003723">
    <property type="term" value="F:RNA binding"/>
    <property type="evidence" value="ECO:0007669"/>
    <property type="project" value="UniProtKB-UniRule"/>
</dbReference>
<evidence type="ECO:0000256" key="4">
    <source>
        <dbReference type="ARBA" id="ARBA00012140"/>
    </source>
</evidence>
<dbReference type="Pfam" id="PF01029">
    <property type="entry name" value="NusB"/>
    <property type="match status" value="1"/>
</dbReference>
<dbReference type="SUPFAM" id="SSF48013">
    <property type="entry name" value="NusB-like"/>
    <property type="match status" value="1"/>
</dbReference>
<feature type="domain" description="SAM-dependent MTase RsmB/NOP-type" evidence="15">
    <location>
        <begin position="188"/>
        <end position="467"/>
    </location>
</feature>
<dbReference type="InterPro" id="IPR029063">
    <property type="entry name" value="SAM-dependent_MTases_sf"/>
</dbReference>
<keyword evidence="6" id="KW-0698">rRNA processing</keyword>
<feature type="binding site" evidence="14">
    <location>
        <position position="327"/>
    </location>
    <ligand>
        <name>S-adenosyl-L-methionine</name>
        <dbReference type="ChEBI" id="CHEBI:59789"/>
    </ligand>
</feature>
<dbReference type="InterPro" id="IPR018314">
    <property type="entry name" value="RsmB/NOL1/NOP2-like_CS"/>
</dbReference>
<dbReference type="Gene3D" id="3.30.70.1170">
    <property type="entry name" value="Sun protein, domain 3"/>
    <property type="match status" value="1"/>
</dbReference>